<evidence type="ECO:0000259" key="1">
    <source>
        <dbReference type="Pfam" id="PF06568"/>
    </source>
</evidence>
<keyword evidence="3" id="KW-1185">Reference proteome</keyword>
<dbReference type="EMBL" id="JBHRTE010000098">
    <property type="protein sequence ID" value="MFC3170310.1"/>
    <property type="molecule type" value="Genomic_DNA"/>
</dbReference>
<evidence type="ECO:0000313" key="2">
    <source>
        <dbReference type="EMBL" id="MFC3170310.1"/>
    </source>
</evidence>
<protein>
    <submittedName>
        <fullName evidence="2">DUF1127 domain-containing protein</fullName>
    </submittedName>
</protein>
<name>A0ABV7ING8_9RHOB</name>
<gene>
    <name evidence="2" type="ORF">ACFOD7_19945</name>
</gene>
<sequence>MATKTTSLHVLAGHGFSPRPSWAKRILTVLSVRRSRQDLAHLGDSQLRDIGLTREQVADEIARPIWDVPNNWRR</sequence>
<accession>A0ABV7ING8</accession>
<evidence type="ECO:0000313" key="3">
    <source>
        <dbReference type="Proteomes" id="UP001595557"/>
    </source>
</evidence>
<comment type="caution">
    <text evidence="2">The sequence shown here is derived from an EMBL/GenBank/DDBJ whole genome shotgun (WGS) entry which is preliminary data.</text>
</comment>
<dbReference type="Pfam" id="PF06568">
    <property type="entry name" value="YjiS-like"/>
    <property type="match status" value="1"/>
</dbReference>
<dbReference type="Proteomes" id="UP001595557">
    <property type="component" value="Unassembled WGS sequence"/>
</dbReference>
<feature type="domain" description="YjiS-like" evidence="1">
    <location>
        <begin position="33"/>
        <end position="57"/>
    </location>
</feature>
<dbReference type="InterPro" id="IPR009506">
    <property type="entry name" value="YjiS-like"/>
</dbReference>
<organism evidence="2 3">
    <name type="scientific">Paracoccus fontiphilus</name>
    <dbReference type="NCBI Taxonomy" id="1815556"/>
    <lineage>
        <taxon>Bacteria</taxon>
        <taxon>Pseudomonadati</taxon>
        <taxon>Pseudomonadota</taxon>
        <taxon>Alphaproteobacteria</taxon>
        <taxon>Rhodobacterales</taxon>
        <taxon>Paracoccaceae</taxon>
        <taxon>Paracoccus</taxon>
    </lineage>
</organism>
<dbReference type="RefSeq" id="WP_207470696.1">
    <property type="nucleotide sequence ID" value="NZ_JAFNAW010000049.1"/>
</dbReference>
<reference evidence="3" key="1">
    <citation type="journal article" date="2019" name="Int. J. Syst. Evol. Microbiol.">
        <title>The Global Catalogue of Microorganisms (GCM) 10K type strain sequencing project: providing services to taxonomists for standard genome sequencing and annotation.</title>
        <authorList>
            <consortium name="The Broad Institute Genomics Platform"/>
            <consortium name="The Broad Institute Genome Sequencing Center for Infectious Disease"/>
            <person name="Wu L."/>
            <person name="Ma J."/>
        </authorList>
    </citation>
    <scope>NUCLEOTIDE SEQUENCE [LARGE SCALE GENOMIC DNA]</scope>
    <source>
        <strain evidence="3">KCTC 52239</strain>
    </source>
</reference>
<proteinExistence type="predicted"/>